<name>A0A401UBG8_9BACT</name>
<organism evidence="1 2">
    <name type="scientific">Chryseotalea sanaruensis</name>
    <dbReference type="NCBI Taxonomy" id="2482724"/>
    <lineage>
        <taxon>Bacteria</taxon>
        <taxon>Pseudomonadati</taxon>
        <taxon>Bacteroidota</taxon>
        <taxon>Cytophagia</taxon>
        <taxon>Cytophagales</taxon>
        <taxon>Chryseotaleaceae</taxon>
        <taxon>Chryseotalea</taxon>
    </lineage>
</organism>
<gene>
    <name evidence="1" type="ORF">SanaruYs_24670</name>
</gene>
<dbReference type="Proteomes" id="UP000288227">
    <property type="component" value="Unassembled WGS sequence"/>
</dbReference>
<evidence type="ECO:0000313" key="2">
    <source>
        <dbReference type="Proteomes" id="UP000288227"/>
    </source>
</evidence>
<comment type="caution">
    <text evidence="1">The sequence shown here is derived from an EMBL/GenBank/DDBJ whole genome shotgun (WGS) entry which is preliminary data.</text>
</comment>
<evidence type="ECO:0000313" key="1">
    <source>
        <dbReference type="EMBL" id="GCC52231.1"/>
    </source>
</evidence>
<reference evidence="1 2" key="1">
    <citation type="submission" date="2018-11" db="EMBL/GenBank/DDBJ databases">
        <title>Chryseotalea sanarue gen. nov., sp., nov., a member of the family Cytophagaceae, isolated from a brackish lake in Hamamatsu Japan.</title>
        <authorList>
            <person name="Maejima Y."/>
            <person name="Iino T."/>
            <person name="Muraguchi Y."/>
            <person name="Fukuda K."/>
            <person name="Ohkuma M."/>
            <person name="Moriuchi R."/>
            <person name="Dohra H."/>
            <person name="Kimbara K."/>
            <person name="Shintani M."/>
        </authorList>
    </citation>
    <scope>NUCLEOTIDE SEQUENCE [LARGE SCALE GENOMIC DNA]</scope>
    <source>
        <strain evidence="1 2">Ys</strain>
    </source>
</reference>
<accession>A0A401UBG8</accession>
<dbReference type="AlphaFoldDB" id="A0A401UBG8"/>
<keyword evidence="2" id="KW-1185">Reference proteome</keyword>
<proteinExistence type="predicted"/>
<protein>
    <submittedName>
        <fullName evidence="1">Uncharacterized protein</fullName>
    </submittedName>
</protein>
<sequence>MVPFNTTFTPGKELPSSADVTLPVTVRSCAKAEVTNTREAVSNSKTLLIDLVLSLDYVKLKNITKRSSAITI</sequence>
<dbReference type="EMBL" id="BHXQ01000004">
    <property type="protein sequence ID" value="GCC52231.1"/>
    <property type="molecule type" value="Genomic_DNA"/>
</dbReference>